<dbReference type="GO" id="GO:0016301">
    <property type="term" value="F:kinase activity"/>
    <property type="evidence" value="ECO:0007669"/>
    <property type="project" value="InterPro"/>
</dbReference>
<dbReference type="SUPFAM" id="SSF52009">
    <property type="entry name" value="Phosphohistidine domain"/>
    <property type="match status" value="1"/>
</dbReference>
<dbReference type="PANTHER" id="PTHR22931">
    <property type="entry name" value="PHOSPHOENOLPYRUVATE DIKINASE-RELATED"/>
    <property type="match status" value="1"/>
</dbReference>
<comment type="caution">
    <text evidence="3">The sequence shown here is derived from an EMBL/GenBank/DDBJ whole genome shotgun (WGS) entry which is preliminary data.</text>
</comment>
<dbReference type="InterPro" id="IPR036637">
    <property type="entry name" value="Phosphohistidine_dom_sf"/>
</dbReference>
<evidence type="ECO:0000259" key="1">
    <source>
        <dbReference type="Pfam" id="PF00391"/>
    </source>
</evidence>
<dbReference type="PROSITE" id="PS00370">
    <property type="entry name" value="PEP_ENZYMES_PHOS_SITE"/>
    <property type="match status" value="1"/>
</dbReference>
<dbReference type="Pfam" id="PF01326">
    <property type="entry name" value="PPDK_N"/>
    <property type="match status" value="1"/>
</dbReference>
<dbReference type="Pfam" id="PF00391">
    <property type="entry name" value="PEP-utilizers"/>
    <property type="match status" value="1"/>
</dbReference>
<dbReference type="InterPro" id="IPR018274">
    <property type="entry name" value="PEP_util_AS"/>
</dbReference>
<dbReference type="EMBL" id="BARU01027742">
    <property type="protein sequence ID" value="GAH76079.1"/>
    <property type="molecule type" value="Genomic_DNA"/>
</dbReference>
<sequence length="269" mass="29302">QAMVFGNMGNRSGAGVVFSRDPSTGERKLFGEFMCNAQGEDIVAGIRTPQPISDLAEIMPQCYQELSDISQRLERHFKDLQDIEFTIQDGKLWVLQTRAGKRTAQAGVKIAIAMAREKLISRKEALRYIAPEDIEQLLYPTLDPTVEKEVIATGLPASPGVASGKIIFDPEELAQLAREGGDEFILVRNKTSADDFPGIRAAIGVLTATGGITSHAAVVTRGMGKTCIVGASGININEVREEFVAGNRIFRKGDYITLDGTERGGYRRK</sequence>
<feature type="non-terminal residue" evidence="3">
    <location>
        <position position="269"/>
    </location>
</feature>
<dbReference type="SUPFAM" id="SSF56059">
    <property type="entry name" value="Glutathione synthetase ATP-binding domain-like"/>
    <property type="match status" value="1"/>
</dbReference>
<protein>
    <recommendedName>
        <fullName evidence="4">PEP-utilising enzyme mobile domain-containing protein</fullName>
    </recommendedName>
</protein>
<feature type="domain" description="PEP-utilising enzyme mobile" evidence="1">
    <location>
        <begin position="183"/>
        <end position="262"/>
    </location>
</feature>
<dbReference type="AlphaFoldDB" id="X1JCK4"/>
<dbReference type="PANTHER" id="PTHR22931:SF9">
    <property type="entry name" value="PYRUVATE, PHOSPHATE DIKINASE 1, CHLOROPLASTIC"/>
    <property type="match status" value="1"/>
</dbReference>
<evidence type="ECO:0008006" key="4">
    <source>
        <dbReference type="Google" id="ProtNLM"/>
    </source>
</evidence>
<dbReference type="Gene3D" id="1.10.189.10">
    <property type="entry name" value="Pyruvate Phosphate Dikinase, domain 2"/>
    <property type="match status" value="1"/>
</dbReference>
<dbReference type="Gene3D" id="3.50.30.10">
    <property type="entry name" value="Phosphohistidine domain"/>
    <property type="match status" value="1"/>
</dbReference>
<dbReference type="GO" id="GO:0005524">
    <property type="term" value="F:ATP binding"/>
    <property type="evidence" value="ECO:0007669"/>
    <property type="project" value="InterPro"/>
</dbReference>
<dbReference type="InterPro" id="IPR002192">
    <property type="entry name" value="PPDK_AMP/ATP-bd"/>
</dbReference>
<organism evidence="3">
    <name type="scientific">marine sediment metagenome</name>
    <dbReference type="NCBI Taxonomy" id="412755"/>
    <lineage>
        <taxon>unclassified sequences</taxon>
        <taxon>metagenomes</taxon>
        <taxon>ecological metagenomes</taxon>
    </lineage>
</organism>
<feature type="domain" description="Pyruvate phosphate dikinase AMP/ATP-binding" evidence="2">
    <location>
        <begin position="62"/>
        <end position="117"/>
    </location>
</feature>
<gene>
    <name evidence="3" type="ORF">S03H2_44377</name>
</gene>
<name>X1JCK4_9ZZZZ</name>
<dbReference type="GO" id="GO:0050242">
    <property type="term" value="F:pyruvate, phosphate dikinase activity"/>
    <property type="evidence" value="ECO:0007669"/>
    <property type="project" value="InterPro"/>
</dbReference>
<accession>X1JCK4</accession>
<proteinExistence type="predicted"/>
<dbReference type="Gene3D" id="3.30.470.20">
    <property type="entry name" value="ATP-grasp fold, B domain"/>
    <property type="match status" value="1"/>
</dbReference>
<dbReference type="InterPro" id="IPR008279">
    <property type="entry name" value="PEP-util_enz_mobile_dom"/>
</dbReference>
<evidence type="ECO:0000259" key="2">
    <source>
        <dbReference type="Pfam" id="PF01326"/>
    </source>
</evidence>
<reference evidence="3" key="1">
    <citation type="journal article" date="2014" name="Front. Microbiol.">
        <title>High frequency of phylogenetically diverse reductive dehalogenase-homologous genes in deep subseafloor sedimentary metagenomes.</title>
        <authorList>
            <person name="Kawai M."/>
            <person name="Futagami T."/>
            <person name="Toyoda A."/>
            <person name="Takaki Y."/>
            <person name="Nishi S."/>
            <person name="Hori S."/>
            <person name="Arai W."/>
            <person name="Tsubouchi T."/>
            <person name="Morono Y."/>
            <person name="Uchiyama I."/>
            <person name="Ito T."/>
            <person name="Fujiyama A."/>
            <person name="Inagaki F."/>
            <person name="Takami H."/>
        </authorList>
    </citation>
    <scope>NUCLEOTIDE SEQUENCE</scope>
    <source>
        <strain evidence="3">Expedition CK06-06</strain>
    </source>
</reference>
<feature type="non-terminal residue" evidence="3">
    <location>
        <position position="1"/>
    </location>
</feature>
<evidence type="ECO:0000313" key="3">
    <source>
        <dbReference type="EMBL" id="GAH76079.1"/>
    </source>
</evidence>
<dbReference type="InterPro" id="IPR010121">
    <property type="entry name" value="Pyruvate_phosphate_dikinase"/>
</dbReference>